<keyword evidence="1" id="KW-0472">Membrane</keyword>
<feature type="chain" id="PRO_5042862027" evidence="2">
    <location>
        <begin position="20"/>
        <end position="220"/>
    </location>
</feature>
<dbReference type="Gene3D" id="2.60.40.10">
    <property type="entry name" value="Immunoglobulins"/>
    <property type="match status" value="1"/>
</dbReference>
<gene>
    <name evidence="3" type="ORF">R3I93_016880</name>
</gene>
<comment type="caution">
    <text evidence="3">The sequence shown here is derived from an EMBL/GenBank/DDBJ whole genome shotgun (WGS) entry which is preliminary data.</text>
</comment>
<accession>A0AAN9CGN3</accession>
<dbReference type="PANTHER" id="PTHR21063:SF4">
    <property type="entry name" value="CD48 ANTIGEN-RELATED"/>
    <property type="match status" value="1"/>
</dbReference>
<evidence type="ECO:0000313" key="3">
    <source>
        <dbReference type="EMBL" id="KAK7136671.1"/>
    </source>
</evidence>
<keyword evidence="1" id="KW-0812">Transmembrane</keyword>
<proteinExistence type="predicted"/>
<dbReference type="PANTHER" id="PTHR21063">
    <property type="entry name" value="LFA-3"/>
    <property type="match status" value="1"/>
</dbReference>
<dbReference type="InterPro" id="IPR013783">
    <property type="entry name" value="Ig-like_fold"/>
</dbReference>
<evidence type="ECO:0000313" key="4">
    <source>
        <dbReference type="Proteomes" id="UP001364617"/>
    </source>
</evidence>
<evidence type="ECO:0000256" key="1">
    <source>
        <dbReference type="SAM" id="Phobius"/>
    </source>
</evidence>
<dbReference type="AlphaFoldDB" id="A0AAN9CGN3"/>
<dbReference type="InterPro" id="IPR036179">
    <property type="entry name" value="Ig-like_dom_sf"/>
</dbReference>
<feature type="signal peptide" evidence="2">
    <location>
        <begin position="1"/>
        <end position="19"/>
    </location>
</feature>
<organism evidence="3 4">
    <name type="scientific">Phoxinus phoxinus</name>
    <name type="common">Eurasian minnow</name>
    <dbReference type="NCBI Taxonomy" id="58324"/>
    <lineage>
        <taxon>Eukaryota</taxon>
        <taxon>Metazoa</taxon>
        <taxon>Chordata</taxon>
        <taxon>Craniata</taxon>
        <taxon>Vertebrata</taxon>
        <taxon>Euteleostomi</taxon>
        <taxon>Actinopterygii</taxon>
        <taxon>Neopterygii</taxon>
        <taxon>Teleostei</taxon>
        <taxon>Ostariophysi</taxon>
        <taxon>Cypriniformes</taxon>
        <taxon>Leuciscidae</taxon>
        <taxon>Phoxininae</taxon>
        <taxon>Phoxinus</taxon>
    </lineage>
</organism>
<sequence>MMRYNMIILLAFLHDGVFSADTDEVNMSVMEGGSVPLNTGVTKQQHETMRWYFNDILIVQINGDPKKNCLYDGEDGRFRDIVEVDYKTGSLNITNIRSEHAGRYEAEHIRSESSGIKLSLNRNSTCDRTKISRKTSNMDDTIKIFSVTVSGAADPGKADSQKDIKETETDKIPASGLSAGAVAGIVVAVLVSVTVGAAGGIYYRHRRTGKDGEMRKQEVL</sequence>
<keyword evidence="1" id="KW-1133">Transmembrane helix</keyword>
<keyword evidence="4" id="KW-1185">Reference proteome</keyword>
<dbReference type="EMBL" id="JAYKXH010000018">
    <property type="protein sequence ID" value="KAK7136671.1"/>
    <property type="molecule type" value="Genomic_DNA"/>
</dbReference>
<keyword evidence="2" id="KW-0732">Signal</keyword>
<feature type="transmembrane region" description="Helical" evidence="1">
    <location>
        <begin position="181"/>
        <end position="203"/>
    </location>
</feature>
<reference evidence="3 4" key="1">
    <citation type="submission" date="2024-02" db="EMBL/GenBank/DDBJ databases">
        <title>Chromosome-level genome assembly of the Eurasian Minnow (Phoxinus phoxinus).</title>
        <authorList>
            <person name="Oriowo T.O."/>
            <person name="Martin S."/>
            <person name="Stange M."/>
            <person name="Chrysostomakis Y."/>
            <person name="Brown T."/>
            <person name="Winkler S."/>
            <person name="Kukowka S."/>
            <person name="Myers E.W."/>
            <person name="Bohne A."/>
        </authorList>
    </citation>
    <scope>NUCLEOTIDE SEQUENCE [LARGE SCALE GENOMIC DNA]</scope>
    <source>
        <strain evidence="3">ZFMK-TIS-60720</strain>
        <tissue evidence="3">Whole Organism</tissue>
    </source>
</reference>
<dbReference type="Proteomes" id="UP001364617">
    <property type="component" value="Unassembled WGS sequence"/>
</dbReference>
<dbReference type="SUPFAM" id="SSF48726">
    <property type="entry name" value="Immunoglobulin"/>
    <property type="match status" value="1"/>
</dbReference>
<protein>
    <submittedName>
        <fullName evidence="3">Uncharacterized protein</fullName>
    </submittedName>
</protein>
<name>A0AAN9CGN3_9TELE</name>
<evidence type="ECO:0000256" key="2">
    <source>
        <dbReference type="SAM" id="SignalP"/>
    </source>
</evidence>